<protein>
    <submittedName>
        <fullName evidence="1">Uncharacterized protein</fullName>
    </submittedName>
</protein>
<name>A0A7S1RJ27_ALECA</name>
<dbReference type="EMBL" id="HBGE01073761">
    <property type="protein sequence ID" value="CAD9167456.1"/>
    <property type="molecule type" value="Transcribed_RNA"/>
</dbReference>
<organism evidence="1">
    <name type="scientific">Alexandrium catenella</name>
    <name type="common">Red tide dinoflagellate</name>
    <name type="synonym">Gonyaulax catenella</name>
    <dbReference type="NCBI Taxonomy" id="2925"/>
    <lineage>
        <taxon>Eukaryota</taxon>
        <taxon>Sar</taxon>
        <taxon>Alveolata</taxon>
        <taxon>Dinophyceae</taxon>
        <taxon>Gonyaulacales</taxon>
        <taxon>Pyrocystaceae</taxon>
        <taxon>Alexandrium</taxon>
    </lineage>
</organism>
<accession>A0A7S1RJ27</accession>
<evidence type="ECO:0000313" key="1">
    <source>
        <dbReference type="EMBL" id="CAD9167456.1"/>
    </source>
</evidence>
<reference evidence="1" key="1">
    <citation type="submission" date="2021-01" db="EMBL/GenBank/DDBJ databases">
        <authorList>
            <person name="Corre E."/>
            <person name="Pelletier E."/>
            <person name="Niang G."/>
            <person name="Scheremetjew M."/>
            <person name="Finn R."/>
            <person name="Kale V."/>
            <person name="Holt S."/>
            <person name="Cochrane G."/>
            <person name="Meng A."/>
            <person name="Brown T."/>
            <person name="Cohen L."/>
        </authorList>
    </citation>
    <scope>NUCLEOTIDE SEQUENCE</scope>
    <source>
        <strain evidence="1">OF101</strain>
    </source>
</reference>
<sequence length="425" mass="47262">MAQTAPGWHRGVLSGMPRFAFCLAPRETLTLVSSQPVLGLCGRPLCSGSGQEQDMELSVVRVPKCSHCNAGDHGASGESELILGPDPLSSNSICQRNILVAKGVIRDVYAELEAHCAEERCHCEESGLVPARQKLNIWATYTNKARLQRFAADSMDFVRQNADCRMRILSSAQLRFLILLQHFVAEDTSDFYRPEALRKHQDAFEGVLTDGVNSQLVKDSHRSEFSVDGRSFSLQDLPQHGEDERSEDRRHAIARFQTEFIMALETYLLAFCSRRGLSPLGTRRLVQAVTTQMSQAGLANLDRGSQAARYFVGSNGLDQRTAYNLSTMHSDDVGDSLKLTILCMKTGFSQYLEKDEILKMPGVDYPKRCMPASYLYQYATLRFTPGPFVDNCESIFCAVLDALDEAHIEPRNGPAHSLVEDEVTP</sequence>
<proteinExistence type="predicted"/>
<gene>
    <name evidence="1" type="ORF">ACAT0790_LOCUS44224</name>
</gene>
<dbReference type="AlphaFoldDB" id="A0A7S1RJ27"/>